<sequence length="319" mass="34572">MDLVETVVLVWVVIMKISAYASLLLLVLAGLAGTACSHAPTPAEAAAAPSVPPAAVVTPSAPSSAPSEDVYTASGPIVVENQVDVAAQREGVVVEIVVEPGTRVSTGQVLARLDDRQLVADLEAARARTASTEADLNNWKAEAQVLESDYQRARKMWDAQLITQEQFEHARFKAEADQWDVKRVEQLLINARESQRSMELELEKTRITAPFDGIVARRYVRAGQTVTRGDRLFWVTATGPLRVRFTLPSRFVRQVKVGQQVAVTVADGNPTIRHAARVIQMSPVVDPASDTVEVLAEITGAAPELRPGMQAEVHLPAHP</sequence>
<name>A0A2U3KF79_9BACT</name>
<dbReference type="GO" id="GO:1990281">
    <property type="term" value="C:efflux pump complex"/>
    <property type="evidence" value="ECO:0007669"/>
    <property type="project" value="TreeGrafter"/>
</dbReference>
<evidence type="ECO:0000256" key="1">
    <source>
        <dbReference type="ARBA" id="ARBA00009477"/>
    </source>
</evidence>
<protein>
    <submittedName>
        <fullName evidence="6">Uncharacterized protein</fullName>
    </submittedName>
</protein>
<dbReference type="NCBIfam" id="TIGR01730">
    <property type="entry name" value="RND_mfp"/>
    <property type="match status" value="1"/>
</dbReference>
<dbReference type="EMBL" id="OMOD01000111">
    <property type="protein sequence ID" value="SPF38331.1"/>
    <property type="molecule type" value="Genomic_DNA"/>
</dbReference>
<dbReference type="GO" id="GO:0015562">
    <property type="term" value="F:efflux transmembrane transporter activity"/>
    <property type="evidence" value="ECO:0007669"/>
    <property type="project" value="TreeGrafter"/>
</dbReference>
<evidence type="ECO:0000313" key="7">
    <source>
        <dbReference type="Proteomes" id="UP000238701"/>
    </source>
</evidence>
<dbReference type="PANTHER" id="PTHR30469:SF38">
    <property type="entry name" value="HLYD FAMILY SECRETION PROTEIN"/>
    <property type="match status" value="1"/>
</dbReference>
<dbReference type="SUPFAM" id="SSF111369">
    <property type="entry name" value="HlyD-like secretion proteins"/>
    <property type="match status" value="1"/>
</dbReference>
<dbReference type="PANTHER" id="PTHR30469">
    <property type="entry name" value="MULTIDRUG RESISTANCE PROTEIN MDTA"/>
    <property type="match status" value="1"/>
</dbReference>
<accession>A0A2U3KF79</accession>
<dbReference type="Pfam" id="PF25973">
    <property type="entry name" value="BSH_CzcB"/>
    <property type="match status" value="1"/>
</dbReference>
<dbReference type="AlphaFoldDB" id="A0A2U3KF79"/>
<evidence type="ECO:0000256" key="3">
    <source>
        <dbReference type="SAM" id="Phobius"/>
    </source>
</evidence>
<dbReference type="Proteomes" id="UP000238701">
    <property type="component" value="Unassembled WGS sequence"/>
</dbReference>
<feature type="transmembrane region" description="Helical" evidence="3">
    <location>
        <begin position="7"/>
        <end position="32"/>
    </location>
</feature>
<keyword evidence="2" id="KW-0175">Coiled coil</keyword>
<dbReference type="InterPro" id="IPR006143">
    <property type="entry name" value="RND_pump_MFP"/>
</dbReference>
<evidence type="ECO:0000259" key="5">
    <source>
        <dbReference type="Pfam" id="PF25973"/>
    </source>
</evidence>
<keyword evidence="3" id="KW-0472">Membrane</keyword>
<dbReference type="Gene3D" id="1.10.287.470">
    <property type="entry name" value="Helix hairpin bin"/>
    <property type="match status" value="1"/>
</dbReference>
<organism evidence="6 7">
    <name type="scientific">Candidatus Sulfotelmatobacter kueseliae</name>
    <dbReference type="NCBI Taxonomy" id="2042962"/>
    <lineage>
        <taxon>Bacteria</taxon>
        <taxon>Pseudomonadati</taxon>
        <taxon>Acidobacteriota</taxon>
        <taxon>Terriglobia</taxon>
        <taxon>Terriglobales</taxon>
        <taxon>Candidatus Korobacteraceae</taxon>
        <taxon>Candidatus Sulfotelmatobacter</taxon>
    </lineage>
</organism>
<feature type="domain" description="CusB-like beta-barrel" evidence="4">
    <location>
        <begin position="246"/>
        <end position="317"/>
    </location>
</feature>
<keyword evidence="3" id="KW-0812">Transmembrane</keyword>
<evidence type="ECO:0000259" key="4">
    <source>
        <dbReference type="Pfam" id="PF25954"/>
    </source>
</evidence>
<proteinExistence type="inferred from homology"/>
<keyword evidence="3" id="KW-1133">Transmembrane helix</keyword>
<dbReference type="InterPro" id="IPR058647">
    <property type="entry name" value="BSH_CzcB-like"/>
</dbReference>
<dbReference type="InterPro" id="IPR058792">
    <property type="entry name" value="Beta-barrel_RND_2"/>
</dbReference>
<feature type="domain" description="CzcB-like barrel-sandwich hybrid" evidence="5">
    <location>
        <begin position="83"/>
        <end position="236"/>
    </location>
</feature>
<feature type="coiled-coil region" evidence="2">
    <location>
        <begin position="122"/>
        <end position="156"/>
    </location>
</feature>
<gene>
    <name evidence="6" type="ORF">SBA1_20031</name>
</gene>
<dbReference type="Pfam" id="PF25954">
    <property type="entry name" value="Beta-barrel_RND_2"/>
    <property type="match status" value="1"/>
</dbReference>
<evidence type="ECO:0000256" key="2">
    <source>
        <dbReference type="SAM" id="Coils"/>
    </source>
</evidence>
<evidence type="ECO:0000313" key="6">
    <source>
        <dbReference type="EMBL" id="SPF38331.1"/>
    </source>
</evidence>
<dbReference type="Gene3D" id="2.40.50.100">
    <property type="match status" value="1"/>
</dbReference>
<reference evidence="7" key="1">
    <citation type="submission" date="2018-02" db="EMBL/GenBank/DDBJ databases">
        <authorList>
            <person name="Hausmann B."/>
        </authorList>
    </citation>
    <scope>NUCLEOTIDE SEQUENCE [LARGE SCALE GENOMIC DNA]</scope>
    <source>
        <strain evidence="7">Peat soil MAG SbA1</strain>
    </source>
</reference>
<dbReference type="Gene3D" id="2.40.30.170">
    <property type="match status" value="1"/>
</dbReference>
<comment type="similarity">
    <text evidence="1">Belongs to the membrane fusion protein (MFP) (TC 8.A.1) family.</text>
</comment>